<keyword evidence="2" id="KW-1185">Reference proteome</keyword>
<dbReference type="InterPro" id="IPR024997">
    <property type="entry name" value="DUF3892"/>
</dbReference>
<evidence type="ECO:0000313" key="1">
    <source>
        <dbReference type="EMBL" id="PAV03859.1"/>
    </source>
</evidence>
<accession>A0A2A2H380</accession>
<protein>
    <recommendedName>
        <fullName evidence="3">DUF3892 domain-containing protein</fullName>
    </recommendedName>
</protein>
<organism evidence="1 2">
    <name type="scientific">Methanobacterium bryantii</name>
    <dbReference type="NCBI Taxonomy" id="2161"/>
    <lineage>
        <taxon>Archaea</taxon>
        <taxon>Methanobacteriati</taxon>
        <taxon>Methanobacteriota</taxon>
        <taxon>Methanomada group</taxon>
        <taxon>Methanobacteria</taxon>
        <taxon>Methanobacteriales</taxon>
        <taxon>Methanobacteriaceae</taxon>
        <taxon>Methanobacterium</taxon>
    </lineage>
</organism>
<dbReference type="OrthoDB" id="3083at2157"/>
<gene>
    <name evidence="1" type="ORF">ASJ80_02230</name>
</gene>
<evidence type="ECO:0000313" key="2">
    <source>
        <dbReference type="Proteomes" id="UP000217784"/>
    </source>
</evidence>
<comment type="caution">
    <text evidence="1">The sequence shown here is derived from an EMBL/GenBank/DDBJ whole genome shotgun (WGS) entry which is preliminary data.</text>
</comment>
<dbReference type="Pfam" id="PF13031">
    <property type="entry name" value="DUF3892"/>
    <property type="match status" value="1"/>
</dbReference>
<sequence>MEKWADYCISAVKFNGEGNCIDQARVHKDKGNAMGDAEIWSRDEVVTALESNYTFITILNGNQGVWDEGQKVNIIQVNGNKYLRTDGDHDPSDNLNNLPAVSFL</sequence>
<evidence type="ECO:0008006" key="3">
    <source>
        <dbReference type="Google" id="ProtNLM"/>
    </source>
</evidence>
<dbReference type="RefSeq" id="WP_069585735.1">
    <property type="nucleotide sequence ID" value="NZ_LMVM01000033.1"/>
</dbReference>
<dbReference type="EMBL" id="LMVM01000033">
    <property type="protein sequence ID" value="PAV03859.1"/>
    <property type="molecule type" value="Genomic_DNA"/>
</dbReference>
<proteinExistence type="predicted"/>
<name>A0A2A2H380_METBR</name>
<reference evidence="1 2" key="1">
    <citation type="journal article" date="2017" name="BMC Genomics">
        <title>Genomic analysis of methanogenic archaea reveals a shift towards energy conservation.</title>
        <authorList>
            <person name="Gilmore S.P."/>
            <person name="Henske J.K."/>
            <person name="Sexton J.A."/>
            <person name="Solomon K.V."/>
            <person name="Seppala S."/>
            <person name="Yoo J.I."/>
            <person name="Huyett L.M."/>
            <person name="Pressman A."/>
            <person name="Cogan J.Z."/>
            <person name="Kivenson V."/>
            <person name="Peng X."/>
            <person name="Tan Y."/>
            <person name="Valentine D.L."/>
            <person name="O'Malley M.A."/>
        </authorList>
    </citation>
    <scope>NUCLEOTIDE SEQUENCE [LARGE SCALE GENOMIC DNA]</scope>
    <source>
        <strain evidence="1 2">M.o.H.</strain>
    </source>
</reference>
<dbReference type="Proteomes" id="UP000217784">
    <property type="component" value="Unassembled WGS sequence"/>
</dbReference>
<dbReference type="AlphaFoldDB" id="A0A2A2H380"/>